<comment type="caution">
    <text evidence="3">The sequence shown here is derived from an EMBL/GenBank/DDBJ whole genome shotgun (WGS) entry which is preliminary data.</text>
</comment>
<dbReference type="InterPro" id="IPR021301">
    <property type="entry name" value="DUF2779"/>
</dbReference>
<proteinExistence type="predicted"/>
<evidence type="ECO:0000259" key="1">
    <source>
        <dbReference type="Pfam" id="PF01930"/>
    </source>
</evidence>
<dbReference type="EMBL" id="MFUP01000008">
    <property type="protein sequence ID" value="OGI87762.1"/>
    <property type="molecule type" value="Genomic_DNA"/>
</dbReference>
<evidence type="ECO:0000259" key="2">
    <source>
        <dbReference type="Pfam" id="PF11074"/>
    </source>
</evidence>
<dbReference type="Proteomes" id="UP000185809">
    <property type="component" value="Unassembled WGS sequence"/>
</dbReference>
<dbReference type="AlphaFoldDB" id="A0A1F6X0Z1"/>
<evidence type="ECO:0000313" key="3">
    <source>
        <dbReference type="EMBL" id="OGI87762.1"/>
    </source>
</evidence>
<dbReference type="Pfam" id="PF11074">
    <property type="entry name" value="DUF2779"/>
    <property type="match status" value="1"/>
</dbReference>
<feature type="domain" description="DUF83" evidence="1">
    <location>
        <begin position="99"/>
        <end position="202"/>
    </location>
</feature>
<reference evidence="3 4" key="1">
    <citation type="journal article" date="2016" name="Nat. Commun.">
        <title>Thousands of microbial genomes shed light on interconnected biogeochemical processes in an aquifer system.</title>
        <authorList>
            <person name="Anantharaman K."/>
            <person name="Brown C.T."/>
            <person name="Hug L.A."/>
            <person name="Sharon I."/>
            <person name="Castelle C.J."/>
            <person name="Probst A.J."/>
            <person name="Thomas B.C."/>
            <person name="Singh A."/>
            <person name="Wilkins M.J."/>
            <person name="Karaoz U."/>
            <person name="Brodie E.L."/>
            <person name="Williams K.H."/>
            <person name="Hubbard S.S."/>
            <person name="Banfield J.F."/>
        </authorList>
    </citation>
    <scope>NUCLEOTIDE SEQUENCE [LARGE SCALE GENOMIC DNA]</scope>
</reference>
<dbReference type="Pfam" id="PF01930">
    <property type="entry name" value="Cas_Cas4"/>
    <property type="match status" value="1"/>
</dbReference>
<feature type="domain" description="DUF2779" evidence="2">
    <location>
        <begin position="297"/>
        <end position="422"/>
    </location>
</feature>
<name>A0A1F6X0Z1_9BACT</name>
<gene>
    <name evidence="3" type="ORF">A2995_00590</name>
</gene>
<evidence type="ECO:0000313" key="4">
    <source>
        <dbReference type="Proteomes" id="UP000185809"/>
    </source>
</evidence>
<sequence>MTISKSEYIMFLKHPAWLWLKKHDKEKIPEPNAILQALFDDGKLFEEYAEKLFPHGVKLGFTGYGDYLSLPKRTQELLDKGEKTIFQGRFEANDITCIVDVLDRVKDNTFDLYEIKSSTKAKIDHEHDLAFQVIVLEKRGLKIRNISVIHVNNEYQRDGKIDVKQLTTITNLNEEVREKIEITKEKIKMAHEIVAQKEMPDPSPRYVGLGALKDWMEIYEIIKGKPEKYSIYNLCSPGVKRLGELEDLGVKLISDIPDDFNLTIKQQRQTMVTKNGSRHLEKESIKSFLNELKYPLYFLDYETFSGVIPAFDGIRPYQQIPFQYSLHILRSPEAELEHKEYLHTENTNPIKPLVEQLKKDIGTKGSILVWYQVFEKGRNKEMGEMFPVYKDFLTEINERIVDLMIPFADGWFCDKEFFGSASIKKVLPVIIPNLSYQELDIQEGNTAQRKWMETIIDGKNSDLKEKIMNNLIEYCKLDTLAMSEIFKYLHNLIEEGGMI</sequence>
<organism evidence="3 4">
    <name type="scientific">Candidatus Nomurabacteria bacterium RIFCSPLOWO2_01_FULL_33_24</name>
    <dbReference type="NCBI Taxonomy" id="1801765"/>
    <lineage>
        <taxon>Bacteria</taxon>
        <taxon>Candidatus Nomuraibacteriota</taxon>
    </lineage>
</organism>
<protein>
    <recommendedName>
        <fullName evidence="5">DUF2779 domain-containing protein</fullName>
    </recommendedName>
</protein>
<accession>A0A1F6X0Z1</accession>
<evidence type="ECO:0008006" key="5">
    <source>
        <dbReference type="Google" id="ProtNLM"/>
    </source>
</evidence>
<dbReference type="InterPro" id="IPR022765">
    <property type="entry name" value="Dna2/Cas4_DUF83"/>
</dbReference>